<evidence type="ECO:0000259" key="5">
    <source>
        <dbReference type="Pfam" id="PF00198"/>
    </source>
</evidence>
<dbReference type="Proteomes" id="UP000315700">
    <property type="component" value="Chromosome"/>
</dbReference>
<dbReference type="PANTHER" id="PTHR43178">
    <property type="entry name" value="DIHYDROLIPOAMIDE ACETYLTRANSFERASE COMPONENT OF PYRUVATE DEHYDROGENASE COMPLEX"/>
    <property type="match status" value="1"/>
</dbReference>
<evidence type="ECO:0000256" key="1">
    <source>
        <dbReference type="ARBA" id="ARBA00001938"/>
    </source>
</evidence>
<feature type="compositionally biased region" description="Polar residues" evidence="4">
    <location>
        <begin position="293"/>
        <end position="302"/>
    </location>
</feature>
<evidence type="ECO:0000313" key="6">
    <source>
        <dbReference type="EMBL" id="QDT52457.1"/>
    </source>
</evidence>
<feature type="domain" description="2-oxoacid dehydrogenase acyltransferase catalytic" evidence="5">
    <location>
        <begin position="188"/>
        <end position="262"/>
    </location>
</feature>
<reference evidence="6 7" key="1">
    <citation type="submission" date="2019-02" db="EMBL/GenBank/DDBJ databases">
        <title>Deep-cultivation of Planctomycetes and their phenomic and genomic characterization uncovers novel biology.</title>
        <authorList>
            <person name="Wiegand S."/>
            <person name="Jogler M."/>
            <person name="Boedeker C."/>
            <person name="Pinto D."/>
            <person name="Vollmers J."/>
            <person name="Rivas-Marin E."/>
            <person name="Kohn T."/>
            <person name="Peeters S.H."/>
            <person name="Heuer A."/>
            <person name="Rast P."/>
            <person name="Oberbeckmann S."/>
            <person name="Bunk B."/>
            <person name="Jeske O."/>
            <person name="Meyerdierks A."/>
            <person name="Storesund J.E."/>
            <person name="Kallscheuer N."/>
            <person name="Luecker S."/>
            <person name="Lage O.M."/>
            <person name="Pohl T."/>
            <person name="Merkel B.J."/>
            <person name="Hornburger P."/>
            <person name="Mueller R.-W."/>
            <person name="Bruemmer F."/>
            <person name="Labrenz M."/>
            <person name="Spormann A.M."/>
            <person name="Op den Camp H."/>
            <person name="Overmann J."/>
            <person name="Amann R."/>
            <person name="Jetten M.S.M."/>
            <person name="Mascher T."/>
            <person name="Medema M.H."/>
            <person name="Devos D.P."/>
            <person name="Kaster A.-K."/>
            <person name="Ovreas L."/>
            <person name="Rohde M."/>
            <person name="Galperin M.Y."/>
            <person name="Jogler C."/>
        </authorList>
    </citation>
    <scope>NUCLEOTIDE SEQUENCE [LARGE SCALE GENOMIC DNA]</scope>
    <source>
        <strain evidence="6 7">Pan44</strain>
    </source>
</reference>
<dbReference type="SUPFAM" id="SSF52777">
    <property type="entry name" value="CoA-dependent acyltransferases"/>
    <property type="match status" value="1"/>
</dbReference>
<dbReference type="GO" id="GO:0031405">
    <property type="term" value="F:lipoic acid binding"/>
    <property type="evidence" value="ECO:0007669"/>
    <property type="project" value="TreeGrafter"/>
</dbReference>
<dbReference type="Gene3D" id="3.30.559.10">
    <property type="entry name" value="Chloramphenicol acetyltransferase-like domain"/>
    <property type="match status" value="1"/>
</dbReference>
<keyword evidence="2" id="KW-0808">Transferase</keyword>
<accession>A0A517S8K3</accession>
<dbReference type="Pfam" id="PF00198">
    <property type="entry name" value="2-oxoacid_dh"/>
    <property type="match status" value="1"/>
</dbReference>
<evidence type="ECO:0000256" key="4">
    <source>
        <dbReference type="SAM" id="MobiDB-lite"/>
    </source>
</evidence>
<dbReference type="InterPro" id="IPR001078">
    <property type="entry name" value="2-oxoacid_DH_actylTfrase"/>
</dbReference>
<comment type="cofactor">
    <cofactor evidence="1">
        <name>(R)-lipoate</name>
        <dbReference type="ChEBI" id="CHEBI:83088"/>
    </cofactor>
</comment>
<evidence type="ECO:0000256" key="3">
    <source>
        <dbReference type="ARBA" id="ARBA00023315"/>
    </source>
</evidence>
<dbReference type="InParanoid" id="A0A517S8K3"/>
<keyword evidence="7" id="KW-1185">Reference proteome</keyword>
<proteinExistence type="predicted"/>
<organism evidence="6 7">
    <name type="scientific">Caulifigura coniformis</name>
    <dbReference type="NCBI Taxonomy" id="2527983"/>
    <lineage>
        <taxon>Bacteria</taxon>
        <taxon>Pseudomonadati</taxon>
        <taxon>Planctomycetota</taxon>
        <taxon>Planctomycetia</taxon>
        <taxon>Planctomycetales</taxon>
        <taxon>Planctomycetaceae</taxon>
        <taxon>Caulifigura</taxon>
    </lineage>
</organism>
<protein>
    <submittedName>
        <fullName evidence="6">Branched-chain alpha-keto acid dehydrogenase subunit E2</fullName>
    </submittedName>
</protein>
<sequence length="302" mass="32973">MTSESPSVHQASVEGDSVHPLTEQRRLIWDGMRLSRRFFLNHQMFLVRFDAVQARRDECRQRGLPAPSFSACVMHAIGQVLPQHPWLNAYLTPFPRRIVRYRNVDICYTVECRNADGAPYVGFSCLRNAAALSLDEISAQLTATRTACDSGSKAAQHPYTGLPTVLRWLHYTFRCAPFPTKAREIFGTVGFSSVGKWGAMITTPLAPRSLTFSLGTVDRQPVVDGDIVRPGLAAWLTLTYDHRIADGAQVARLGAEIADFLARFPIGPTPALAIPAPAAVSPEAKSPRGVPSGLNSFPATSG</sequence>
<dbReference type="InterPro" id="IPR050743">
    <property type="entry name" value="2-oxoacid_DH_E2_comp"/>
</dbReference>
<dbReference type="GO" id="GO:0016407">
    <property type="term" value="F:acetyltransferase activity"/>
    <property type="evidence" value="ECO:0007669"/>
    <property type="project" value="TreeGrafter"/>
</dbReference>
<dbReference type="PANTHER" id="PTHR43178:SF5">
    <property type="entry name" value="LIPOAMIDE ACYLTRANSFERASE COMPONENT OF BRANCHED-CHAIN ALPHA-KETO ACID DEHYDROGENASE COMPLEX, MITOCHONDRIAL"/>
    <property type="match status" value="1"/>
</dbReference>
<keyword evidence="3" id="KW-0012">Acyltransferase</keyword>
<dbReference type="AlphaFoldDB" id="A0A517S8K3"/>
<dbReference type="EMBL" id="CP036271">
    <property type="protein sequence ID" value="QDT52457.1"/>
    <property type="molecule type" value="Genomic_DNA"/>
</dbReference>
<dbReference type="KEGG" id="ccos:Pan44_04690"/>
<evidence type="ECO:0000313" key="7">
    <source>
        <dbReference type="Proteomes" id="UP000315700"/>
    </source>
</evidence>
<dbReference type="RefSeq" id="WP_197453769.1">
    <property type="nucleotide sequence ID" value="NZ_CP036271.1"/>
</dbReference>
<evidence type="ECO:0000256" key="2">
    <source>
        <dbReference type="ARBA" id="ARBA00022679"/>
    </source>
</evidence>
<gene>
    <name evidence="6" type="ORF">Pan44_04690</name>
</gene>
<feature type="region of interest" description="Disordered" evidence="4">
    <location>
        <begin position="280"/>
        <end position="302"/>
    </location>
</feature>
<dbReference type="GO" id="GO:0005737">
    <property type="term" value="C:cytoplasm"/>
    <property type="evidence" value="ECO:0007669"/>
    <property type="project" value="TreeGrafter"/>
</dbReference>
<dbReference type="InterPro" id="IPR023213">
    <property type="entry name" value="CAT-like_dom_sf"/>
</dbReference>
<name>A0A517S8K3_9PLAN</name>